<protein>
    <submittedName>
        <fullName evidence="2">Unnamed protein product</fullName>
    </submittedName>
</protein>
<accession>A0A9W6T404</accession>
<comment type="caution">
    <text evidence="2">The sequence shown here is derived from an EMBL/GenBank/DDBJ whole genome shotgun (WGS) entry which is preliminary data.</text>
</comment>
<feature type="region of interest" description="Disordered" evidence="1">
    <location>
        <begin position="1"/>
        <end position="53"/>
    </location>
</feature>
<sequence length="195" mass="21933">MVSLSIPKRRSPASQQQEQQQTPIKKNLQDGLVRSKSKRVSSNSEDRPLKRASSISYKVDTPISFITEPVHSLSPISTPTRHQILSRKDSCNKLTRKDSCGNFTRRLRGTLPTSFRSRSISGMVKSPSAIHLSTPVSSPPHSPIATPPSVDISTDFSASRDTSFFDDVDDDINVLICFVFRFFNLQWWIQKKLVD</sequence>
<evidence type="ECO:0000313" key="3">
    <source>
        <dbReference type="Proteomes" id="UP001165063"/>
    </source>
</evidence>
<reference evidence="2" key="1">
    <citation type="submission" date="2023-04" db="EMBL/GenBank/DDBJ databases">
        <title>Ambrosiozyma monospora NBRC 1965.</title>
        <authorList>
            <person name="Ichikawa N."/>
            <person name="Sato H."/>
            <person name="Tonouchi N."/>
        </authorList>
    </citation>
    <scope>NUCLEOTIDE SEQUENCE</scope>
    <source>
        <strain evidence="2">NBRC 1965</strain>
    </source>
</reference>
<dbReference type="Proteomes" id="UP001165063">
    <property type="component" value="Unassembled WGS sequence"/>
</dbReference>
<gene>
    <name evidence="2" type="ORF">Amon01_000941700</name>
</gene>
<evidence type="ECO:0000313" key="2">
    <source>
        <dbReference type="EMBL" id="GME73985.1"/>
    </source>
</evidence>
<name>A0A9W6T404_AMBMO</name>
<organism evidence="2 3">
    <name type="scientific">Ambrosiozyma monospora</name>
    <name type="common">Yeast</name>
    <name type="synonym">Endomycopsis monosporus</name>
    <dbReference type="NCBI Taxonomy" id="43982"/>
    <lineage>
        <taxon>Eukaryota</taxon>
        <taxon>Fungi</taxon>
        <taxon>Dikarya</taxon>
        <taxon>Ascomycota</taxon>
        <taxon>Saccharomycotina</taxon>
        <taxon>Pichiomycetes</taxon>
        <taxon>Pichiales</taxon>
        <taxon>Pichiaceae</taxon>
        <taxon>Ambrosiozyma</taxon>
    </lineage>
</organism>
<dbReference type="EMBL" id="BSXU01011103">
    <property type="protein sequence ID" value="GME73985.1"/>
    <property type="molecule type" value="Genomic_DNA"/>
</dbReference>
<proteinExistence type="predicted"/>
<dbReference type="AlphaFoldDB" id="A0A9W6T404"/>
<keyword evidence="3" id="KW-1185">Reference proteome</keyword>
<evidence type="ECO:0000256" key="1">
    <source>
        <dbReference type="SAM" id="MobiDB-lite"/>
    </source>
</evidence>